<sequence length="1166" mass="121895">MAWQFWIDRGGTFTDIVARAPGGQLVQQKLLSENPERYADAAIAGIRLILGLADDAAIPPGLVEAVKMGTTVGTNALLTRTGEATLLVATAGFADLPRIGDQSRPDIFALAIVKPEPLHAAVVEADERIGADGTVLRPLDEAALERALAEAYRNGLRACAIAFMHAWKNPAHEIAAGAVARRVGFPQVSLSHRVSPLIKYLPRLDTAVLDAYLSPPLRRYVDRVAAALPADCRLEFMQSNGGLVAADAFQGKDSVLSGPAGGLVGMAKVGQAAGATRLIGFDMGGTSTDVSLYSGELERQAEAEVAGCRVRVPMLAVHTVAAGGGSILHFDAGRLTVGPDSAGSVPGPCAYRRGGPLAVTDANLYLGRIQAGHFPAVFGPAGDQPLDANGVARAFAALTERVNRELDLDYSPERLAEGFLAIAVENMADAVRHITLERGVNPADFTLVCFGGAGGQLACRVAASLGLTRILVSPFAAVLSAYGIGLAERRAVRQVALETPLAETRLPAPEPGARERVLLRYDGSDTTLAVARAEPAAMAAAFHGLHGQRFGFADPARALICTALEIEHVSGGGDAAGQVVAAAAQAAGSARMHLDGAWREVPLYRRDGLAAGQRVAGPALVVEAGSCTVVDPGWQLEMTGRGDLLLSSAAGLHRLPDLARPDPTWLTLFNRRFMSIAEDMGRVLQMTARSVNIRERLDFSCALFDRRGDLIANAPHIPVHLGSMGDSVKAILTRFPDLAAGDACLINSPYHGGTHLPDITVVRPVFAPDGGELRYFTAARAHHADIGGIAPGSMPAASTRIDQEGCLSDGLRIVAGGRFQEAAVRAWLASATPAARNPDQNVADLQAQLAACAQGEALLRRLEDEVGAGAVLRYMAYVQDNAEAAVVRLLGRLKDGRFDLPLDGGGVISAAVRIAGARAGIDFTASSGADPGNLNAPAAIVRSAVLYVFRTLLDVDIPLNAGVLRPLDVRLAPGSLLDPRPPAAVVAGNVETSQNIVDALYGALGVLAASQGTMNNFSFGDGTRQYYETVCGGTGAGHGHAGAAAVHSHMTNSRLTDPEVLEAKFPVRIERFAIRRGSGGDGRWPGGDGVERRLRFLAAMHGNLIALRRAVAPFGLAGGGPGQPGRQWLEHADGSRTELPERADFQLAPGDLFVLQTPGGGGYGDV</sequence>
<feature type="domain" description="Hydantoinase/oxoprolinase N-terminal" evidence="4">
    <location>
        <begin position="5"/>
        <end position="183"/>
    </location>
</feature>
<evidence type="ECO:0000259" key="2">
    <source>
        <dbReference type="Pfam" id="PF01968"/>
    </source>
</evidence>
<dbReference type="InterPro" id="IPR008040">
    <property type="entry name" value="Hydant_A_N"/>
</dbReference>
<evidence type="ECO:0000313" key="6">
    <source>
        <dbReference type="Proteomes" id="UP000295443"/>
    </source>
</evidence>
<dbReference type="GO" id="GO:0017168">
    <property type="term" value="F:5-oxoprolinase (ATP-hydrolyzing) activity"/>
    <property type="evidence" value="ECO:0007669"/>
    <property type="project" value="TreeGrafter"/>
</dbReference>
<evidence type="ECO:0000313" key="5">
    <source>
        <dbReference type="EMBL" id="TCJ13181.1"/>
    </source>
</evidence>
<dbReference type="GO" id="GO:0006749">
    <property type="term" value="P:glutathione metabolic process"/>
    <property type="evidence" value="ECO:0007669"/>
    <property type="project" value="TreeGrafter"/>
</dbReference>
<keyword evidence="6" id="KW-1185">Reference proteome</keyword>
<dbReference type="AlphaFoldDB" id="A0A4R1B5C9"/>
<gene>
    <name evidence="5" type="ORF">EZJ19_10545</name>
</gene>
<dbReference type="OrthoDB" id="9768323at2"/>
<dbReference type="InterPro" id="IPR045079">
    <property type="entry name" value="Oxoprolinase-like"/>
</dbReference>
<dbReference type="InterPro" id="IPR003692">
    <property type="entry name" value="Hydantoinase_B"/>
</dbReference>
<dbReference type="Pfam" id="PF01968">
    <property type="entry name" value="Hydantoinase_A"/>
    <property type="match status" value="1"/>
</dbReference>
<dbReference type="Pfam" id="PF02538">
    <property type="entry name" value="Hydantoinase_B"/>
    <property type="match status" value="1"/>
</dbReference>
<protein>
    <submittedName>
        <fullName evidence="5">5-oxoprolinase</fullName>
    </submittedName>
</protein>
<proteinExistence type="inferred from homology"/>
<dbReference type="Pfam" id="PF05378">
    <property type="entry name" value="Hydant_A_N"/>
    <property type="match status" value="1"/>
</dbReference>
<feature type="domain" description="Hydantoinase B/oxoprolinase" evidence="3">
    <location>
        <begin position="662"/>
        <end position="1165"/>
    </location>
</feature>
<reference evidence="5 6" key="1">
    <citation type="submission" date="2019-03" db="EMBL/GenBank/DDBJ databases">
        <title>Genome sequence of Thiobacillaceae bacterium LSR1, a sulfur-oxidizing bacterium isolated from freshwater sediment.</title>
        <authorList>
            <person name="Li S."/>
        </authorList>
    </citation>
    <scope>NUCLEOTIDE SEQUENCE [LARGE SCALE GENOMIC DNA]</scope>
    <source>
        <strain evidence="5 6">LSR1</strain>
    </source>
</reference>
<dbReference type="PANTHER" id="PTHR11365:SF23">
    <property type="entry name" value="HYPOTHETICAL 5-OXOPROLINASE (EUROFUNG)-RELATED"/>
    <property type="match status" value="1"/>
</dbReference>
<dbReference type="InterPro" id="IPR002821">
    <property type="entry name" value="Hydantoinase_A"/>
</dbReference>
<evidence type="ECO:0000256" key="1">
    <source>
        <dbReference type="ARBA" id="ARBA00010403"/>
    </source>
</evidence>
<dbReference type="GO" id="GO:0005829">
    <property type="term" value="C:cytosol"/>
    <property type="evidence" value="ECO:0007669"/>
    <property type="project" value="TreeGrafter"/>
</dbReference>
<accession>A0A4R1B5C9</accession>
<evidence type="ECO:0000259" key="4">
    <source>
        <dbReference type="Pfam" id="PF05378"/>
    </source>
</evidence>
<dbReference type="EMBL" id="SJZB01000040">
    <property type="protein sequence ID" value="TCJ13181.1"/>
    <property type="molecule type" value="Genomic_DNA"/>
</dbReference>
<evidence type="ECO:0000259" key="3">
    <source>
        <dbReference type="Pfam" id="PF02538"/>
    </source>
</evidence>
<comment type="caution">
    <text evidence="5">The sequence shown here is derived from an EMBL/GenBank/DDBJ whole genome shotgun (WGS) entry which is preliminary data.</text>
</comment>
<dbReference type="Proteomes" id="UP000295443">
    <property type="component" value="Unassembled WGS sequence"/>
</dbReference>
<name>A0A4R1B5C9_9PROT</name>
<dbReference type="RefSeq" id="WP_131447360.1">
    <property type="nucleotide sequence ID" value="NZ_SJZB01000040.1"/>
</dbReference>
<organism evidence="5 6">
    <name type="scientific">Parasulfuritortus cantonensis</name>
    <dbReference type="NCBI Taxonomy" id="2528202"/>
    <lineage>
        <taxon>Bacteria</taxon>
        <taxon>Pseudomonadati</taxon>
        <taxon>Pseudomonadota</taxon>
        <taxon>Betaproteobacteria</taxon>
        <taxon>Nitrosomonadales</taxon>
        <taxon>Thiobacillaceae</taxon>
        <taxon>Parasulfuritortus</taxon>
    </lineage>
</organism>
<dbReference type="PANTHER" id="PTHR11365">
    <property type="entry name" value="5-OXOPROLINASE RELATED"/>
    <property type="match status" value="1"/>
</dbReference>
<comment type="similarity">
    <text evidence="1">Belongs to the oxoprolinase family.</text>
</comment>
<feature type="domain" description="Hydantoinase A/oxoprolinase" evidence="2">
    <location>
        <begin position="203"/>
        <end position="490"/>
    </location>
</feature>